<evidence type="ECO:0000256" key="1">
    <source>
        <dbReference type="SAM" id="MobiDB-lite"/>
    </source>
</evidence>
<reference evidence="2 3" key="1">
    <citation type="journal article" date="2013" name="Sci. Rep.">
        <title>Extraordinary expansion of a Sorangium cellulosum genome from an alkaline milieu.</title>
        <authorList>
            <person name="Han K."/>
            <person name="Li Z.F."/>
            <person name="Peng R."/>
            <person name="Zhu L.P."/>
            <person name="Zhou T."/>
            <person name="Wang L.G."/>
            <person name="Li S.G."/>
            <person name="Zhang X.B."/>
            <person name="Hu W."/>
            <person name="Wu Z.H."/>
            <person name="Qin N."/>
            <person name="Li Y.Z."/>
        </authorList>
    </citation>
    <scope>NUCLEOTIDE SEQUENCE [LARGE SCALE GENOMIC DNA]</scope>
    <source>
        <strain evidence="2 3">So0157-2</strain>
    </source>
</reference>
<dbReference type="AlphaFoldDB" id="S4YGI1"/>
<dbReference type="InterPro" id="IPR052211">
    <property type="entry name" value="Cpx_auxiliary_protein"/>
</dbReference>
<dbReference type="STRING" id="1254432.SCE1572_50255"/>
<dbReference type="PATRIC" id="fig|1254432.3.peg.11335"/>
<feature type="region of interest" description="Disordered" evidence="1">
    <location>
        <begin position="305"/>
        <end position="342"/>
    </location>
</feature>
<feature type="region of interest" description="Disordered" evidence="1">
    <location>
        <begin position="1"/>
        <end position="60"/>
    </location>
</feature>
<feature type="region of interest" description="Disordered" evidence="1">
    <location>
        <begin position="168"/>
        <end position="208"/>
    </location>
</feature>
<feature type="compositionally biased region" description="Polar residues" evidence="1">
    <location>
        <begin position="16"/>
        <end position="25"/>
    </location>
</feature>
<accession>S4YGI1</accession>
<evidence type="ECO:0008006" key="4">
    <source>
        <dbReference type="Google" id="ProtNLM"/>
    </source>
</evidence>
<dbReference type="GO" id="GO:0051082">
    <property type="term" value="F:unfolded protein binding"/>
    <property type="evidence" value="ECO:0007669"/>
    <property type="project" value="TreeGrafter"/>
</dbReference>
<dbReference type="HOGENOM" id="CLU_731379_0_0_7"/>
<dbReference type="PANTHER" id="PTHR38102:SF1">
    <property type="entry name" value="PERIPLASMIC CHAPERONE SPY"/>
    <property type="match status" value="1"/>
</dbReference>
<dbReference type="EMBL" id="CP003969">
    <property type="protein sequence ID" value="AGP41973.1"/>
    <property type="molecule type" value="Genomic_DNA"/>
</dbReference>
<dbReference type="Gene3D" id="1.20.120.1490">
    <property type="match status" value="2"/>
</dbReference>
<evidence type="ECO:0000313" key="2">
    <source>
        <dbReference type="EMBL" id="AGP41973.1"/>
    </source>
</evidence>
<feature type="compositionally biased region" description="Gly residues" evidence="1">
    <location>
        <begin position="189"/>
        <end position="207"/>
    </location>
</feature>
<dbReference type="Proteomes" id="UP000014803">
    <property type="component" value="Chromosome"/>
</dbReference>
<dbReference type="PANTHER" id="PTHR38102">
    <property type="entry name" value="PERIPLASMIC CHAPERONE SPY"/>
    <property type="match status" value="1"/>
</dbReference>
<feature type="compositionally biased region" description="Basic and acidic residues" evidence="1">
    <location>
        <begin position="317"/>
        <end position="342"/>
    </location>
</feature>
<proteinExistence type="predicted"/>
<sequence>MPLVGALVGAAGCTAETGQSDTSPSEEAAEAALAQGPSRGGRPGEAAGHRKGFGGHRGGPERLLRAALHELDLSDAQKATIEGALEGLREGAPARPRDGAAFAALAEGVRAGKIDRAALAAKLPDAGRADEERRARVAGALSTLHATLTKEQRRQLVDAIAAKMDEHGAMGARGERGGRHHRGPDGERGGLGGPGMKGGPGTKGGPLGHLLRGLDLRDDQRAQIDRALEGMRPSDAGRSARPADHEAKRAEMRARLEAFAADRFDASALLSAADAKVGPRAHLDRMVDALAAIVPVLDEAQRNALADRLEQGPAAGRPERGPFRGERGQRGERGGKRDLERR</sequence>
<dbReference type="GO" id="GO:0030288">
    <property type="term" value="C:outer membrane-bounded periplasmic space"/>
    <property type="evidence" value="ECO:0007669"/>
    <property type="project" value="TreeGrafter"/>
</dbReference>
<gene>
    <name evidence="2" type="ORF">SCE1572_50255</name>
</gene>
<protein>
    <recommendedName>
        <fullName evidence="4">Periplasmic heavy metal sensor</fullName>
    </recommendedName>
</protein>
<name>S4YGI1_SORCE</name>
<feature type="compositionally biased region" description="Basic and acidic residues" evidence="1">
    <location>
        <begin position="168"/>
        <end position="188"/>
    </location>
</feature>
<organism evidence="2 3">
    <name type="scientific">Sorangium cellulosum So0157-2</name>
    <dbReference type="NCBI Taxonomy" id="1254432"/>
    <lineage>
        <taxon>Bacteria</taxon>
        <taxon>Pseudomonadati</taxon>
        <taxon>Myxococcota</taxon>
        <taxon>Polyangia</taxon>
        <taxon>Polyangiales</taxon>
        <taxon>Polyangiaceae</taxon>
        <taxon>Sorangium</taxon>
    </lineage>
</organism>
<dbReference type="KEGG" id="scu:SCE1572_50255"/>
<evidence type="ECO:0000313" key="3">
    <source>
        <dbReference type="Proteomes" id="UP000014803"/>
    </source>
</evidence>